<dbReference type="RefSeq" id="WP_277864210.1">
    <property type="nucleotide sequence ID" value="NZ_JARRAG010000002.1"/>
</dbReference>
<keyword evidence="2" id="KW-0540">Nuclease</keyword>
<comment type="caution">
    <text evidence="2">The sequence shown here is derived from an EMBL/GenBank/DDBJ whole genome shotgun (WGS) entry which is preliminary data.</text>
</comment>
<dbReference type="SUPFAM" id="SSF52980">
    <property type="entry name" value="Restriction endonuclease-like"/>
    <property type="match status" value="1"/>
</dbReference>
<dbReference type="InterPro" id="IPR011335">
    <property type="entry name" value="Restrct_endonuc-II-like"/>
</dbReference>
<sequence length="210" mass="22888">MGTITLEQDASRAAGEAPTTLALPRSVRLVVDADDFATLCAANRDLRLERAADGGLIAMTPASSDGGGRNAELTIQLGIWNKASRLGKVFDSSTGFTLPDGAIRAPDVSWIARERWDRVPAEDRRRFAHVVPDFAVELRSPSDAIKDMRVKMAEYLAHGVRLGWLIDPETQTVEIHRPGRDVETLTKPTTLPGEDVLPGFTLDLKGVLFD</sequence>
<accession>A0ABT6FK37</accession>
<evidence type="ECO:0000313" key="2">
    <source>
        <dbReference type="EMBL" id="MDG3007942.1"/>
    </source>
</evidence>
<proteinExistence type="predicted"/>
<protein>
    <submittedName>
        <fullName evidence="2">Uma2 family endonuclease</fullName>
    </submittedName>
</protein>
<keyword evidence="2" id="KW-0255">Endonuclease</keyword>
<feature type="domain" description="Putative restriction endonuclease" evidence="1">
    <location>
        <begin position="34"/>
        <end position="204"/>
    </location>
</feature>
<gene>
    <name evidence="2" type="ORF">PZE19_29615</name>
</gene>
<dbReference type="CDD" id="cd06260">
    <property type="entry name" value="DUF820-like"/>
    <property type="match status" value="1"/>
</dbReference>
<keyword evidence="2" id="KW-0378">Hydrolase</keyword>
<reference evidence="2 3" key="1">
    <citation type="submission" date="2023-03" db="EMBL/GenBank/DDBJ databases">
        <title>Paludisphaera mucosa sp. nov. a novel planctomycete from northern fen.</title>
        <authorList>
            <person name="Ivanova A."/>
        </authorList>
    </citation>
    <scope>NUCLEOTIDE SEQUENCE [LARGE SCALE GENOMIC DNA]</scope>
    <source>
        <strain evidence="2 3">Pla2</strain>
    </source>
</reference>
<keyword evidence="3" id="KW-1185">Reference proteome</keyword>
<organism evidence="2 3">
    <name type="scientific">Paludisphaera mucosa</name>
    <dbReference type="NCBI Taxonomy" id="3030827"/>
    <lineage>
        <taxon>Bacteria</taxon>
        <taxon>Pseudomonadati</taxon>
        <taxon>Planctomycetota</taxon>
        <taxon>Planctomycetia</taxon>
        <taxon>Isosphaerales</taxon>
        <taxon>Isosphaeraceae</taxon>
        <taxon>Paludisphaera</taxon>
    </lineage>
</organism>
<dbReference type="GO" id="GO:0004519">
    <property type="term" value="F:endonuclease activity"/>
    <property type="evidence" value="ECO:0007669"/>
    <property type="project" value="UniProtKB-KW"/>
</dbReference>
<name>A0ABT6FK37_9BACT</name>
<dbReference type="Proteomes" id="UP001216907">
    <property type="component" value="Unassembled WGS sequence"/>
</dbReference>
<dbReference type="PANTHER" id="PTHR34107">
    <property type="entry name" value="SLL0198 PROTEIN-RELATED"/>
    <property type="match status" value="1"/>
</dbReference>
<dbReference type="Pfam" id="PF05685">
    <property type="entry name" value="Uma2"/>
    <property type="match status" value="1"/>
</dbReference>
<evidence type="ECO:0000313" key="3">
    <source>
        <dbReference type="Proteomes" id="UP001216907"/>
    </source>
</evidence>
<dbReference type="PANTHER" id="PTHR34107:SF7">
    <property type="entry name" value="SLR2092 PROTEIN"/>
    <property type="match status" value="1"/>
</dbReference>
<dbReference type="InterPro" id="IPR012296">
    <property type="entry name" value="Nuclease_put_TT1808"/>
</dbReference>
<evidence type="ECO:0000259" key="1">
    <source>
        <dbReference type="Pfam" id="PF05685"/>
    </source>
</evidence>
<dbReference type="InterPro" id="IPR008538">
    <property type="entry name" value="Uma2"/>
</dbReference>
<dbReference type="Gene3D" id="3.90.1570.10">
    <property type="entry name" value="tt1808, chain A"/>
    <property type="match status" value="1"/>
</dbReference>
<dbReference type="EMBL" id="JARRAG010000002">
    <property type="protein sequence ID" value="MDG3007942.1"/>
    <property type="molecule type" value="Genomic_DNA"/>
</dbReference>